<reference evidence="3" key="1">
    <citation type="journal article" date="2019" name="Int. J. Syst. Evol. Microbiol.">
        <title>The Global Catalogue of Microorganisms (GCM) 10K type strain sequencing project: providing services to taxonomists for standard genome sequencing and annotation.</title>
        <authorList>
            <consortium name="The Broad Institute Genomics Platform"/>
            <consortium name="The Broad Institute Genome Sequencing Center for Infectious Disease"/>
            <person name="Wu L."/>
            <person name="Ma J."/>
        </authorList>
    </citation>
    <scope>NUCLEOTIDE SEQUENCE [LARGE SCALE GENOMIC DNA]</scope>
    <source>
        <strain evidence="3">JCM 17130</strain>
    </source>
</reference>
<comment type="caution">
    <text evidence="2">The sequence shown here is derived from an EMBL/GenBank/DDBJ whole genome shotgun (WGS) entry which is preliminary data.</text>
</comment>
<dbReference type="EMBL" id="JBHUEE010000008">
    <property type="protein sequence ID" value="MFD1719035.1"/>
    <property type="molecule type" value="Genomic_DNA"/>
</dbReference>
<dbReference type="InterPro" id="IPR043129">
    <property type="entry name" value="ATPase_NBD"/>
</dbReference>
<keyword evidence="3" id="KW-1185">Reference proteome</keyword>
<dbReference type="RefSeq" id="WP_388008524.1">
    <property type="nucleotide sequence ID" value="NZ_JBHUEE010000008.1"/>
</dbReference>
<dbReference type="PANTHER" id="PTHR18964:SF146">
    <property type="entry name" value="POLYPHOSPHATE GLUCOKINASE"/>
    <property type="match status" value="1"/>
</dbReference>
<evidence type="ECO:0000313" key="2">
    <source>
        <dbReference type="EMBL" id="MFD1719035.1"/>
    </source>
</evidence>
<keyword evidence="2" id="KW-0808">Transferase</keyword>
<dbReference type="Proteomes" id="UP001597277">
    <property type="component" value="Unassembled WGS sequence"/>
</dbReference>
<dbReference type="EC" id="2.7.1.63" evidence="2"/>
<evidence type="ECO:0000256" key="1">
    <source>
        <dbReference type="ARBA" id="ARBA00006479"/>
    </source>
</evidence>
<name>A0ABW4L8Q0_9MICO</name>
<dbReference type="SUPFAM" id="SSF53067">
    <property type="entry name" value="Actin-like ATPase domain"/>
    <property type="match status" value="1"/>
</dbReference>
<sequence length="255" mass="26746">MTRQRRPAVAFGIDIGGSGIKGAPVDLGTGEFAADRFRIATPDPSTPKAVASAVAELVDHFDLAPDVPVGLTFPAPIKHGVVAFIANLDQSWTGVNVPELMSEATGRSVIGVNDADAAGVAEAIYGAAKDVPGVVIVTTLGTGIGSGMLVDGTLVPNTELGHLEIDGHDAESQAASSAREREDLSWKKWARRLQRYYETVEMLFSPDLFVVGGGVSKRHEKFLPLLELNTPIVPAELRNTAGIVGAAHLAAIGHR</sequence>
<evidence type="ECO:0000313" key="3">
    <source>
        <dbReference type="Proteomes" id="UP001597277"/>
    </source>
</evidence>
<organism evidence="2 3">
    <name type="scientific">Georgenia deserti</name>
    <dbReference type="NCBI Taxonomy" id="2093781"/>
    <lineage>
        <taxon>Bacteria</taxon>
        <taxon>Bacillati</taxon>
        <taxon>Actinomycetota</taxon>
        <taxon>Actinomycetes</taxon>
        <taxon>Micrococcales</taxon>
        <taxon>Bogoriellaceae</taxon>
        <taxon>Georgenia</taxon>
    </lineage>
</organism>
<proteinExistence type="inferred from homology"/>
<dbReference type="NCBIfam" id="NF045942">
    <property type="entry name" value="PolPhglucPhase"/>
    <property type="match status" value="1"/>
</dbReference>
<comment type="similarity">
    <text evidence="1">Belongs to the ROK (NagC/XylR) family.</text>
</comment>
<dbReference type="Gene3D" id="3.30.420.40">
    <property type="match status" value="2"/>
</dbReference>
<protein>
    <submittedName>
        <fullName evidence="2">Polyphosphate--glucose phosphotransferase</fullName>
        <ecNumber evidence="2">2.7.1.63</ecNumber>
    </submittedName>
</protein>
<accession>A0ABW4L8Q0</accession>
<dbReference type="CDD" id="cd24058">
    <property type="entry name" value="ASKHA_NBD_ROK_PPGK"/>
    <property type="match status" value="1"/>
</dbReference>
<dbReference type="PANTHER" id="PTHR18964">
    <property type="entry name" value="ROK (REPRESSOR, ORF, KINASE) FAMILY"/>
    <property type="match status" value="1"/>
</dbReference>
<dbReference type="InterPro" id="IPR000600">
    <property type="entry name" value="ROK"/>
</dbReference>
<dbReference type="Pfam" id="PF00480">
    <property type="entry name" value="ROK"/>
    <property type="match status" value="1"/>
</dbReference>
<gene>
    <name evidence="2" type="primary">ppgK</name>
    <name evidence="2" type="ORF">ACFSE6_14410</name>
</gene>
<dbReference type="GO" id="GO:0047330">
    <property type="term" value="F:polyphosphate-glucose phosphotransferase activity"/>
    <property type="evidence" value="ECO:0007669"/>
    <property type="project" value="UniProtKB-EC"/>
</dbReference>